<dbReference type="Pfam" id="PF03454">
    <property type="entry name" value="MoeA_C"/>
    <property type="match status" value="1"/>
</dbReference>
<dbReference type="EMBL" id="UOEM01000014">
    <property type="protein sequence ID" value="VAW10432.1"/>
    <property type="molecule type" value="Genomic_DNA"/>
</dbReference>
<dbReference type="SUPFAM" id="SSF63867">
    <property type="entry name" value="MoeA C-terminal domain-like"/>
    <property type="match status" value="1"/>
</dbReference>
<organism evidence="4">
    <name type="scientific">hydrothermal vent metagenome</name>
    <dbReference type="NCBI Taxonomy" id="652676"/>
    <lineage>
        <taxon>unclassified sequences</taxon>
        <taxon>metagenomes</taxon>
        <taxon>ecological metagenomes</taxon>
    </lineage>
</organism>
<feature type="domain" description="MoaB/Mog" evidence="3">
    <location>
        <begin position="181"/>
        <end position="322"/>
    </location>
</feature>
<dbReference type="InterPro" id="IPR005110">
    <property type="entry name" value="MoeA_linker/N"/>
</dbReference>
<accession>A0A3B0T7L8</accession>
<dbReference type="Gene3D" id="2.170.190.11">
    <property type="entry name" value="Molybdopterin biosynthesis moea protein, domain 3"/>
    <property type="match status" value="1"/>
</dbReference>
<dbReference type="Gene3D" id="3.90.105.10">
    <property type="entry name" value="Molybdopterin biosynthesis moea protein, domain 2"/>
    <property type="match status" value="1"/>
</dbReference>
<dbReference type="GO" id="GO:0061599">
    <property type="term" value="F:molybdopterin molybdotransferase activity"/>
    <property type="evidence" value="ECO:0007669"/>
    <property type="project" value="UniProtKB-EC"/>
</dbReference>
<dbReference type="NCBIfam" id="NF045515">
    <property type="entry name" value="Glp_gephyrin"/>
    <property type="match status" value="1"/>
</dbReference>
<dbReference type="Gene3D" id="2.40.340.10">
    <property type="entry name" value="MoeA, C-terminal, domain IV"/>
    <property type="match status" value="1"/>
</dbReference>
<dbReference type="Gene3D" id="3.40.980.10">
    <property type="entry name" value="MoaB/Mog-like domain"/>
    <property type="match status" value="1"/>
</dbReference>
<evidence type="ECO:0000256" key="1">
    <source>
        <dbReference type="ARBA" id="ARBA00005046"/>
    </source>
</evidence>
<evidence type="ECO:0000259" key="3">
    <source>
        <dbReference type="SMART" id="SM00852"/>
    </source>
</evidence>
<dbReference type="InterPro" id="IPR038987">
    <property type="entry name" value="MoeA-like"/>
</dbReference>
<protein>
    <submittedName>
        <fullName evidence="4">Molybdopterin molybdenumtransferase</fullName>
        <ecNumber evidence="4">2.10.1.1</ecNumber>
    </submittedName>
</protein>
<dbReference type="Pfam" id="PF03453">
    <property type="entry name" value="MoeA_N"/>
    <property type="match status" value="1"/>
</dbReference>
<keyword evidence="2" id="KW-0501">Molybdenum cofactor biosynthesis</keyword>
<gene>
    <name evidence="4" type="ORF">MNBD_ALPHA09-142</name>
</gene>
<dbReference type="AlphaFoldDB" id="A0A3B0T7L8"/>
<dbReference type="EC" id="2.10.1.1" evidence="4"/>
<dbReference type="InterPro" id="IPR036688">
    <property type="entry name" value="MoeA_C_domain_IV_sf"/>
</dbReference>
<dbReference type="SUPFAM" id="SSF53218">
    <property type="entry name" value="Molybdenum cofactor biosynthesis proteins"/>
    <property type="match status" value="1"/>
</dbReference>
<dbReference type="SMART" id="SM00852">
    <property type="entry name" value="MoCF_biosynth"/>
    <property type="match status" value="1"/>
</dbReference>
<reference evidence="4" key="1">
    <citation type="submission" date="2018-06" db="EMBL/GenBank/DDBJ databases">
        <authorList>
            <person name="Zhirakovskaya E."/>
        </authorList>
    </citation>
    <scope>NUCLEOTIDE SEQUENCE</scope>
</reference>
<proteinExistence type="predicted"/>
<dbReference type="InterPro" id="IPR036425">
    <property type="entry name" value="MoaB/Mog-like_dom_sf"/>
</dbReference>
<dbReference type="SUPFAM" id="SSF63882">
    <property type="entry name" value="MoeA N-terminal region -like"/>
    <property type="match status" value="1"/>
</dbReference>
<dbReference type="InterPro" id="IPR036135">
    <property type="entry name" value="MoeA_linker/N_sf"/>
</dbReference>
<dbReference type="GO" id="GO:0005829">
    <property type="term" value="C:cytosol"/>
    <property type="evidence" value="ECO:0007669"/>
    <property type="project" value="TreeGrafter"/>
</dbReference>
<dbReference type="GO" id="GO:0006777">
    <property type="term" value="P:Mo-molybdopterin cofactor biosynthetic process"/>
    <property type="evidence" value="ECO:0007669"/>
    <property type="project" value="UniProtKB-KW"/>
</dbReference>
<comment type="pathway">
    <text evidence="1">Cofactor biosynthesis; molybdopterin biosynthesis.</text>
</comment>
<dbReference type="CDD" id="cd00887">
    <property type="entry name" value="MoeA"/>
    <property type="match status" value="1"/>
</dbReference>
<dbReference type="Pfam" id="PF00994">
    <property type="entry name" value="MoCF_biosynth"/>
    <property type="match status" value="1"/>
</dbReference>
<evidence type="ECO:0000313" key="4">
    <source>
        <dbReference type="EMBL" id="VAW10432.1"/>
    </source>
</evidence>
<evidence type="ECO:0000256" key="2">
    <source>
        <dbReference type="ARBA" id="ARBA00023150"/>
    </source>
</evidence>
<dbReference type="PANTHER" id="PTHR10192:SF5">
    <property type="entry name" value="GEPHYRIN"/>
    <property type="match status" value="1"/>
</dbReference>
<dbReference type="InterPro" id="IPR005111">
    <property type="entry name" value="MoeA_C_domain_IV"/>
</dbReference>
<sequence>MTKMPPLLSVEKALAHVTAGLTPTGFEVVPIAHARGRVLARDLAAERDQPAAATSAMDGYAVRGADVGALPVTLKLIGAAPAGHAFAGKVGPGQAVRIFTGGTMPAGADAVVIQENTKTGDGTVSIVDGGAETRYVRPRGLDFSAGQVLLETGKRLQPRHVALAAAMNFGEVTVWRRPRIGILATGDELASPGTAGPGDIAASNTYGLMGLVEAMGGTALNLGIARDTKAALDEAFDSATGLDLLVTIGGASVGEYDLVAQVLGPRGLDLDFWRIAMRPGKPLMHGTFADASGKATRFIGLPGNPVSSLVCGQVFLKPMLTALVGETARKSPLLRARLAVDLAANDRRQDYMRTTLEAGPDGLVATPFARQDSSMLSNFSRADGFVVRPPHAPAAKAGTIVDVLPIDV</sequence>
<keyword evidence="4" id="KW-0808">Transferase</keyword>
<dbReference type="InterPro" id="IPR001453">
    <property type="entry name" value="MoaB/Mog_dom"/>
</dbReference>
<dbReference type="UniPathway" id="UPA00344"/>
<name>A0A3B0T7L8_9ZZZZ</name>
<dbReference type="PANTHER" id="PTHR10192">
    <property type="entry name" value="MOLYBDOPTERIN BIOSYNTHESIS PROTEIN"/>
    <property type="match status" value="1"/>
</dbReference>